<feature type="region of interest" description="Disordered" evidence="1">
    <location>
        <begin position="1"/>
        <end position="21"/>
    </location>
</feature>
<dbReference type="AlphaFoldDB" id="A0A238C196"/>
<sequence>MELKARKRAEQELQAKTDDVTRKYKEYLQKKKQIATNSDKEIIHREGLSEKGVILEQQMVEPGGSRKVSNETEEDSSDSKHDSVSSASQKKVKQSLETAGNINEAFKTEET</sequence>
<accession>A0A238C196</accession>
<evidence type="ECO:0000313" key="2">
    <source>
        <dbReference type="EMBL" id="OZC11277.1"/>
    </source>
</evidence>
<organism evidence="2 3">
    <name type="scientific">Onchocerca flexuosa</name>
    <dbReference type="NCBI Taxonomy" id="387005"/>
    <lineage>
        <taxon>Eukaryota</taxon>
        <taxon>Metazoa</taxon>
        <taxon>Ecdysozoa</taxon>
        <taxon>Nematoda</taxon>
        <taxon>Chromadorea</taxon>
        <taxon>Rhabditida</taxon>
        <taxon>Spirurina</taxon>
        <taxon>Spiruromorpha</taxon>
        <taxon>Filarioidea</taxon>
        <taxon>Onchocercidae</taxon>
        <taxon>Onchocerca</taxon>
    </lineage>
</organism>
<evidence type="ECO:0000313" key="3">
    <source>
        <dbReference type="Proteomes" id="UP000242913"/>
    </source>
</evidence>
<reference evidence="2 3" key="1">
    <citation type="submission" date="2015-12" db="EMBL/GenBank/DDBJ databases">
        <title>Draft genome of the nematode, Onchocerca flexuosa.</title>
        <authorList>
            <person name="Mitreva M."/>
        </authorList>
    </citation>
    <scope>NUCLEOTIDE SEQUENCE [LARGE SCALE GENOMIC DNA]</scope>
    <source>
        <strain evidence="2">Red Deer</strain>
    </source>
</reference>
<name>A0A238C196_9BILA</name>
<feature type="region of interest" description="Disordered" evidence="1">
    <location>
        <begin position="46"/>
        <end position="111"/>
    </location>
</feature>
<protein>
    <submittedName>
        <fullName evidence="2">Uncharacterized protein</fullName>
    </submittedName>
</protein>
<keyword evidence="3" id="KW-1185">Reference proteome</keyword>
<evidence type="ECO:0000256" key="1">
    <source>
        <dbReference type="SAM" id="MobiDB-lite"/>
    </source>
</evidence>
<proteinExistence type="predicted"/>
<dbReference type="EMBL" id="KZ269981">
    <property type="protein sequence ID" value="OZC11277.1"/>
    <property type="molecule type" value="Genomic_DNA"/>
</dbReference>
<gene>
    <name evidence="2" type="ORF">X798_01693</name>
</gene>
<dbReference type="Proteomes" id="UP000242913">
    <property type="component" value="Unassembled WGS sequence"/>
</dbReference>